<keyword evidence="2" id="KW-0472">Membrane</keyword>
<name>A0ABV8KLX3_9ACTN</name>
<dbReference type="RefSeq" id="WP_377545526.1">
    <property type="nucleotide sequence ID" value="NZ_JBHSBN010000008.1"/>
</dbReference>
<evidence type="ECO:0000256" key="1">
    <source>
        <dbReference type="SAM" id="MobiDB-lite"/>
    </source>
</evidence>
<protein>
    <recommendedName>
        <fullName evidence="5">DUF4878 domain-containing protein</fullName>
    </recommendedName>
</protein>
<feature type="region of interest" description="Disordered" evidence="1">
    <location>
        <begin position="100"/>
        <end position="173"/>
    </location>
</feature>
<evidence type="ECO:0000313" key="3">
    <source>
        <dbReference type="EMBL" id="MFC4107024.1"/>
    </source>
</evidence>
<dbReference type="Proteomes" id="UP001595868">
    <property type="component" value="Unassembled WGS sequence"/>
</dbReference>
<reference evidence="4" key="1">
    <citation type="journal article" date="2019" name="Int. J. Syst. Evol. Microbiol.">
        <title>The Global Catalogue of Microorganisms (GCM) 10K type strain sequencing project: providing services to taxonomists for standard genome sequencing and annotation.</title>
        <authorList>
            <consortium name="The Broad Institute Genomics Platform"/>
            <consortium name="The Broad Institute Genome Sequencing Center for Infectious Disease"/>
            <person name="Wu L."/>
            <person name="Ma J."/>
        </authorList>
    </citation>
    <scope>NUCLEOTIDE SEQUENCE [LARGE SCALE GENOMIC DNA]</scope>
    <source>
        <strain evidence="4">2902at01</strain>
    </source>
</reference>
<keyword evidence="4" id="KW-1185">Reference proteome</keyword>
<dbReference type="EMBL" id="JBHSBN010000008">
    <property type="protein sequence ID" value="MFC4107024.1"/>
    <property type="molecule type" value="Genomic_DNA"/>
</dbReference>
<feature type="transmembrane region" description="Helical" evidence="2">
    <location>
        <begin position="32"/>
        <end position="56"/>
    </location>
</feature>
<organism evidence="3 4">
    <name type="scientific">Micromonospora zhanjiangensis</name>
    <dbReference type="NCBI Taxonomy" id="1522057"/>
    <lineage>
        <taxon>Bacteria</taxon>
        <taxon>Bacillati</taxon>
        <taxon>Actinomycetota</taxon>
        <taxon>Actinomycetes</taxon>
        <taxon>Micromonosporales</taxon>
        <taxon>Micromonosporaceae</taxon>
        <taxon>Micromonospora</taxon>
    </lineage>
</organism>
<keyword evidence="2" id="KW-1133">Transmembrane helix</keyword>
<evidence type="ECO:0000313" key="4">
    <source>
        <dbReference type="Proteomes" id="UP001595868"/>
    </source>
</evidence>
<comment type="caution">
    <text evidence="3">The sequence shown here is derived from an EMBL/GenBank/DDBJ whole genome shotgun (WGS) entry which is preliminary data.</text>
</comment>
<feature type="compositionally biased region" description="Basic and acidic residues" evidence="1">
    <location>
        <begin position="146"/>
        <end position="157"/>
    </location>
</feature>
<keyword evidence="2" id="KW-0812">Transmembrane</keyword>
<sequence>MGPTSGPGPSYGQAVAPPGPAVARRSGGAWKWWLIGGVAAVLALVITAGVVGWVLVARANSDEAKIQRLAGDFAAAVDRDDQGKILSLLCAAEAADITEDDDYDPAEGGPVVSPGPTRPVKTSDITVTGDAASARVSRPGQPDTTLHFRKESGHWRVCDPSGEGSGATPTPTG</sequence>
<evidence type="ECO:0000256" key="2">
    <source>
        <dbReference type="SAM" id="Phobius"/>
    </source>
</evidence>
<accession>A0ABV8KLX3</accession>
<evidence type="ECO:0008006" key="5">
    <source>
        <dbReference type="Google" id="ProtNLM"/>
    </source>
</evidence>
<gene>
    <name evidence="3" type="ORF">ACFOX0_13950</name>
</gene>
<proteinExistence type="predicted"/>